<comment type="function">
    <text evidence="5">NDH-1 shuttles electrons from NADH, via FMN and iron-sulfur (Fe-S) centers, to quinones in the respiratory chain. The immediate electron acceptor for the enzyme in this species is believed to be a menaquinone. Couples the redox reaction to proton translocation (for every two electrons transferred, four hydrogen ions are translocated across the cytoplasmic membrane), and thus conserves the redox energy in a proton gradient.</text>
</comment>
<sequence length="462" mass="50503">MNAIILSAIWGVVMMFSSVLVKNKGAFRHIAALGLLVLLAANICDSYGPSFFPINTHDMLRFDSFGLFFNSIAIASTLIFVLLSGKDIEKAGSYVAEYFVLIFFVLCGVCILSSFNTLLMLFLGIEILSIPLYILTGSDKRNLKSNEAALKYFLMGSFSTGIMLMGIALVYGGTGSFQLEVIRSVFGSYKGVSFLEVTGLLFLLVAMCFKVSAAPFHFWTPDVYDGAPAVFTSFMATIVKAAGFIAFLKLFDARVADTSTAVNWKMLFCIIIISTLLIGNITAVFQQSVKRMLAYSSIAQAGFMLFALFSLNDFAREGLLLYAAAYSLATIGIFAILLKMKDYTFEGFNGLAKKQPLLAAANTVFLLSLAGIPLTAGFFAKYYMLASVVKTGGYTWMVVVGVLFAAVSAYYYFRVIQAMYFKDGEGRTEEVSGSFKIGVALLAGLIILFGIQPQALLNWFYF</sequence>
<protein>
    <recommendedName>
        <fullName evidence="5">NADH-quinone oxidoreductase subunit N</fullName>
        <ecNumber evidence="5">7.1.1.-</ecNumber>
    </recommendedName>
    <alternativeName>
        <fullName evidence="5">NADH dehydrogenase I subunit N</fullName>
    </alternativeName>
    <alternativeName>
        <fullName evidence="5">NDH-1 subunit N</fullName>
    </alternativeName>
</protein>
<keyword evidence="9" id="KW-1185">Reference proteome</keyword>
<reference evidence="8 9" key="1">
    <citation type="submission" date="2019-01" db="EMBL/GenBank/DDBJ databases">
        <title>Filimonas sp. strain TTM-71.</title>
        <authorList>
            <person name="Chen W.-M."/>
        </authorList>
    </citation>
    <scope>NUCLEOTIDE SEQUENCE [LARGE SCALE GENOMIC DNA]</scope>
    <source>
        <strain evidence="8 9">TTM-71</strain>
    </source>
</reference>
<keyword evidence="3 5" id="KW-1133">Transmembrane helix</keyword>
<feature type="transmembrane region" description="Helical" evidence="5">
    <location>
        <begin position="150"/>
        <end position="171"/>
    </location>
</feature>
<evidence type="ECO:0000259" key="7">
    <source>
        <dbReference type="Pfam" id="PF00361"/>
    </source>
</evidence>
<keyword evidence="4 5" id="KW-0472">Membrane</keyword>
<comment type="subunit">
    <text evidence="5">NDH-1 is composed of 14 different subunits. Subunits NuoA, H, J, K, L, M, N constitute the membrane sector of the complex.</text>
</comment>
<evidence type="ECO:0000256" key="3">
    <source>
        <dbReference type="ARBA" id="ARBA00022989"/>
    </source>
</evidence>
<dbReference type="PANTHER" id="PTHR22773">
    <property type="entry name" value="NADH DEHYDROGENASE"/>
    <property type="match status" value="1"/>
</dbReference>
<dbReference type="GO" id="GO:0005886">
    <property type="term" value="C:plasma membrane"/>
    <property type="evidence" value="ECO:0007669"/>
    <property type="project" value="UniProtKB-SubCell"/>
</dbReference>
<feature type="transmembrane region" description="Helical" evidence="5">
    <location>
        <begin position="394"/>
        <end position="413"/>
    </location>
</feature>
<evidence type="ECO:0000256" key="1">
    <source>
        <dbReference type="ARBA" id="ARBA00004127"/>
    </source>
</evidence>
<feature type="transmembrane region" description="Helical" evidence="5">
    <location>
        <begin position="62"/>
        <end position="83"/>
    </location>
</feature>
<name>A0A4Q1D5D4_9BACT</name>
<evidence type="ECO:0000256" key="5">
    <source>
        <dbReference type="HAMAP-Rule" id="MF_00445"/>
    </source>
</evidence>
<dbReference type="HAMAP" id="MF_00445">
    <property type="entry name" value="NDH1_NuoN_1"/>
    <property type="match status" value="1"/>
</dbReference>
<dbReference type="EMBL" id="SDHZ01000002">
    <property type="protein sequence ID" value="RXK83176.1"/>
    <property type="molecule type" value="Genomic_DNA"/>
</dbReference>
<dbReference type="InterPro" id="IPR001750">
    <property type="entry name" value="ND/Mrp_TM"/>
</dbReference>
<dbReference type="OrthoDB" id="9811718at2"/>
<keyword evidence="5" id="KW-1278">Translocase</keyword>
<organism evidence="8 9">
    <name type="scientific">Filimonas effusa</name>
    <dbReference type="NCBI Taxonomy" id="2508721"/>
    <lineage>
        <taxon>Bacteria</taxon>
        <taxon>Pseudomonadati</taxon>
        <taxon>Bacteroidota</taxon>
        <taxon>Chitinophagia</taxon>
        <taxon>Chitinophagales</taxon>
        <taxon>Chitinophagaceae</taxon>
        <taxon>Filimonas</taxon>
    </lineage>
</organism>
<comment type="caution">
    <text evidence="8">The sequence shown here is derived from an EMBL/GenBank/DDBJ whole genome shotgun (WGS) entry which is preliminary data.</text>
</comment>
<evidence type="ECO:0000313" key="8">
    <source>
        <dbReference type="EMBL" id="RXK83176.1"/>
    </source>
</evidence>
<keyword evidence="5" id="KW-0874">Quinone</keyword>
<keyword evidence="2 5" id="KW-0812">Transmembrane</keyword>
<feature type="domain" description="NADH:quinone oxidoreductase/Mrp antiporter transmembrane" evidence="7">
    <location>
        <begin position="117"/>
        <end position="400"/>
    </location>
</feature>
<comment type="catalytic activity">
    <reaction evidence="5">
        <text>a quinone + NADH + 5 H(+)(in) = a quinol + NAD(+) + 4 H(+)(out)</text>
        <dbReference type="Rhea" id="RHEA:57888"/>
        <dbReference type="ChEBI" id="CHEBI:15378"/>
        <dbReference type="ChEBI" id="CHEBI:24646"/>
        <dbReference type="ChEBI" id="CHEBI:57540"/>
        <dbReference type="ChEBI" id="CHEBI:57945"/>
        <dbReference type="ChEBI" id="CHEBI:132124"/>
    </reaction>
</comment>
<keyword evidence="5" id="KW-0813">Transport</keyword>
<feature type="transmembrane region" description="Helical" evidence="5">
    <location>
        <begin position="318"/>
        <end position="338"/>
    </location>
</feature>
<dbReference type="RefSeq" id="WP_129004220.1">
    <property type="nucleotide sequence ID" value="NZ_SDHZ01000002.1"/>
</dbReference>
<dbReference type="EC" id="7.1.1.-" evidence="5"/>
<dbReference type="Pfam" id="PF00361">
    <property type="entry name" value="Proton_antipo_M"/>
    <property type="match status" value="1"/>
</dbReference>
<evidence type="ECO:0000256" key="4">
    <source>
        <dbReference type="ARBA" id="ARBA00023136"/>
    </source>
</evidence>
<dbReference type="Proteomes" id="UP000290545">
    <property type="component" value="Unassembled WGS sequence"/>
</dbReference>
<accession>A0A4Q1D5D4</accession>
<dbReference type="GO" id="GO:0048038">
    <property type="term" value="F:quinone binding"/>
    <property type="evidence" value="ECO:0007669"/>
    <property type="project" value="UniProtKB-KW"/>
</dbReference>
<feature type="transmembrane region" description="Helical" evidence="5">
    <location>
        <begin position="292"/>
        <end position="312"/>
    </location>
</feature>
<feature type="transmembrane region" description="Helical" evidence="5">
    <location>
        <begin position="191"/>
        <end position="209"/>
    </location>
</feature>
<evidence type="ECO:0000256" key="6">
    <source>
        <dbReference type="RuleBase" id="RU000320"/>
    </source>
</evidence>
<dbReference type="GO" id="GO:0012505">
    <property type="term" value="C:endomembrane system"/>
    <property type="evidence" value="ECO:0007669"/>
    <property type="project" value="UniProtKB-SubCell"/>
</dbReference>
<feature type="transmembrane region" description="Helical" evidence="5">
    <location>
        <begin position="95"/>
        <end position="115"/>
    </location>
</feature>
<feature type="transmembrane region" description="Helical" evidence="5">
    <location>
        <begin position="434"/>
        <end position="452"/>
    </location>
</feature>
<dbReference type="GO" id="GO:0008137">
    <property type="term" value="F:NADH dehydrogenase (ubiquinone) activity"/>
    <property type="evidence" value="ECO:0007669"/>
    <property type="project" value="InterPro"/>
</dbReference>
<keyword evidence="5" id="KW-1003">Cell membrane</keyword>
<feature type="transmembrane region" description="Helical" evidence="5">
    <location>
        <begin position="230"/>
        <end position="251"/>
    </location>
</feature>
<comment type="subcellular location">
    <subcellularLocation>
        <location evidence="5">Cell membrane</location>
        <topology evidence="5">Multi-pass membrane protein</topology>
    </subcellularLocation>
    <subcellularLocation>
        <location evidence="1">Endomembrane system</location>
        <topology evidence="1">Multi-pass membrane protein</topology>
    </subcellularLocation>
    <subcellularLocation>
        <location evidence="6">Membrane</location>
        <topology evidence="6">Multi-pass membrane protein</topology>
    </subcellularLocation>
</comment>
<feature type="transmembrane region" description="Helical" evidence="5">
    <location>
        <begin position="263"/>
        <end position="285"/>
    </location>
</feature>
<dbReference type="NCBIfam" id="TIGR01770">
    <property type="entry name" value="NDH_I_N"/>
    <property type="match status" value="1"/>
</dbReference>
<dbReference type="AlphaFoldDB" id="A0A4Q1D5D4"/>
<dbReference type="GO" id="GO:0042773">
    <property type="term" value="P:ATP synthesis coupled electron transport"/>
    <property type="evidence" value="ECO:0007669"/>
    <property type="project" value="InterPro"/>
</dbReference>
<gene>
    <name evidence="5" type="primary">nuoN</name>
    <name evidence="8" type="ORF">ESB13_13740</name>
</gene>
<dbReference type="InterPro" id="IPR010096">
    <property type="entry name" value="NADH-Q_OxRdtase_suN/2"/>
</dbReference>
<dbReference type="GO" id="GO:0050136">
    <property type="term" value="F:NADH dehydrogenase (quinone) (non-electrogenic) activity"/>
    <property type="evidence" value="ECO:0007669"/>
    <property type="project" value="UniProtKB-UniRule"/>
</dbReference>
<keyword evidence="5" id="KW-0520">NAD</keyword>
<feature type="transmembrane region" description="Helical" evidence="5">
    <location>
        <begin position="121"/>
        <end position="138"/>
    </location>
</feature>
<evidence type="ECO:0000256" key="2">
    <source>
        <dbReference type="ARBA" id="ARBA00022692"/>
    </source>
</evidence>
<evidence type="ECO:0000313" key="9">
    <source>
        <dbReference type="Proteomes" id="UP000290545"/>
    </source>
</evidence>
<proteinExistence type="inferred from homology"/>
<feature type="transmembrane region" description="Helical" evidence="5">
    <location>
        <begin position="359"/>
        <end position="382"/>
    </location>
</feature>
<comment type="similarity">
    <text evidence="5">Belongs to the complex I subunit 2 family.</text>
</comment>